<reference evidence="3 4" key="1">
    <citation type="submission" date="2021-03" db="EMBL/GenBank/DDBJ databases">
        <title>Sequencing the genomes of 1000 actinobacteria strains.</title>
        <authorList>
            <person name="Klenk H.-P."/>
        </authorList>
    </citation>
    <scope>NUCLEOTIDE SEQUENCE [LARGE SCALE GENOMIC DNA]</scope>
    <source>
        <strain evidence="3 4">DSM 14564</strain>
    </source>
</reference>
<feature type="transmembrane region" description="Helical" evidence="2">
    <location>
        <begin position="142"/>
        <end position="158"/>
    </location>
</feature>
<evidence type="ECO:0000313" key="4">
    <source>
        <dbReference type="Proteomes" id="UP000698222"/>
    </source>
</evidence>
<accession>A0ABS4YEP6</accession>
<keyword evidence="2" id="KW-1133">Transmembrane helix</keyword>
<feature type="transmembrane region" description="Helical" evidence="2">
    <location>
        <begin position="100"/>
        <end position="122"/>
    </location>
</feature>
<organism evidence="3 4">
    <name type="scientific">Brachybacterium fresconis</name>
    <dbReference type="NCBI Taxonomy" id="173363"/>
    <lineage>
        <taxon>Bacteria</taxon>
        <taxon>Bacillati</taxon>
        <taxon>Actinomycetota</taxon>
        <taxon>Actinomycetes</taxon>
        <taxon>Micrococcales</taxon>
        <taxon>Dermabacteraceae</taxon>
        <taxon>Brachybacterium</taxon>
    </lineage>
</organism>
<keyword evidence="4" id="KW-1185">Reference proteome</keyword>
<name>A0ABS4YEP6_9MICO</name>
<gene>
    <name evidence="3" type="ORF">JOF44_000152</name>
</gene>
<protein>
    <recommendedName>
        <fullName evidence="5">DUF3180 domain-containing protein</fullName>
    </recommendedName>
</protein>
<evidence type="ECO:0000256" key="2">
    <source>
        <dbReference type="SAM" id="Phobius"/>
    </source>
</evidence>
<feature type="transmembrane region" description="Helical" evidence="2">
    <location>
        <begin position="9"/>
        <end position="28"/>
    </location>
</feature>
<feature type="region of interest" description="Disordered" evidence="1">
    <location>
        <begin position="57"/>
        <end position="98"/>
    </location>
</feature>
<proteinExistence type="predicted"/>
<feature type="transmembrane region" description="Helical" evidence="2">
    <location>
        <begin position="34"/>
        <end position="53"/>
    </location>
</feature>
<sequence length="166" mass="16705">MPAARRDQILPLAVGGAAAAALGMVPLHRLPRPVQVAYVLVPAVLTATITYAAEGARSPRQVDGTATTPLAQAPARTPASASAAEDAQPTDGESSRSQPWFARFGLSVGLGAVVAGGGVAAIRIDHRVENALRSRGVPSPRLVIGLATGVLTVASVAIDDSGDSEG</sequence>
<evidence type="ECO:0000313" key="3">
    <source>
        <dbReference type="EMBL" id="MBP2407249.1"/>
    </source>
</evidence>
<dbReference type="RefSeq" id="WP_209886172.1">
    <property type="nucleotide sequence ID" value="NZ_BAAAJV010000026.1"/>
</dbReference>
<feature type="compositionally biased region" description="Low complexity" evidence="1">
    <location>
        <begin position="71"/>
        <end position="90"/>
    </location>
</feature>
<comment type="caution">
    <text evidence="3">The sequence shown here is derived from an EMBL/GenBank/DDBJ whole genome shotgun (WGS) entry which is preliminary data.</text>
</comment>
<evidence type="ECO:0008006" key="5">
    <source>
        <dbReference type="Google" id="ProtNLM"/>
    </source>
</evidence>
<evidence type="ECO:0000256" key="1">
    <source>
        <dbReference type="SAM" id="MobiDB-lite"/>
    </source>
</evidence>
<dbReference type="Proteomes" id="UP000698222">
    <property type="component" value="Unassembled WGS sequence"/>
</dbReference>
<dbReference type="EMBL" id="JAGIOC010000001">
    <property type="protein sequence ID" value="MBP2407249.1"/>
    <property type="molecule type" value="Genomic_DNA"/>
</dbReference>
<keyword evidence="2" id="KW-0472">Membrane</keyword>
<keyword evidence="2" id="KW-0812">Transmembrane</keyword>